<gene>
    <name evidence="2" type="ORF">M378DRAFT_173098</name>
</gene>
<dbReference type="EMBL" id="KN818457">
    <property type="protein sequence ID" value="KIL55964.1"/>
    <property type="molecule type" value="Genomic_DNA"/>
</dbReference>
<dbReference type="InParanoid" id="A0A0C2SPP4"/>
<dbReference type="Proteomes" id="UP000054549">
    <property type="component" value="Unassembled WGS sequence"/>
</dbReference>
<evidence type="ECO:0000313" key="2">
    <source>
        <dbReference type="EMBL" id="KIL55964.1"/>
    </source>
</evidence>
<name>A0A0C2SPP4_AMAMK</name>
<protein>
    <submittedName>
        <fullName evidence="2">Uncharacterized protein</fullName>
    </submittedName>
</protein>
<dbReference type="HOGENOM" id="CLU_3068142_0_0_1"/>
<organism evidence="2 3">
    <name type="scientific">Amanita muscaria (strain Koide BX008)</name>
    <dbReference type="NCBI Taxonomy" id="946122"/>
    <lineage>
        <taxon>Eukaryota</taxon>
        <taxon>Fungi</taxon>
        <taxon>Dikarya</taxon>
        <taxon>Basidiomycota</taxon>
        <taxon>Agaricomycotina</taxon>
        <taxon>Agaricomycetes</taxon>
        <taxon>Agaricomycetidae</taxon>
        <taxon>Agaricales</taxon>
        <taxon>Pluteineae</taxon>
        <taxon>Amanitaceae</taxon>
        <taxon>Amanita</taxon>
    </lineage>
</organism>
<accession>A0A0C2SPP4</accession>
<dbReference type="AlphaFoldDB" id="A0A0C2SPP4"/>
<proteinExistence type="predicted"/>
<keyword evidence="3" id="KW-1185">Reference proteome</keyword>
<feature type="region of interest" description="Disordered" evidence="1">
    <location>
        <begin position="1"/>
        <end position="31"/>
    </location>
</feature>
<sequence length="53" mass="5525">MGESGPQRAVSQASNSLSHREPILTGVSQQPSSDRLLEILVPVLALGGTGLNR</sequence>
<evidence type="ECO:0000256" key="1">
    <source>
        <dbReference type="SAM" id="MobiDB-lite"/>
    </source>
</evidence>
<evidence type="ECO:0000313" key="3">
    <source>
        <dbReference type="Proteomes" id="UP000054549"/>
    </source>
</evidence>
<reference evidence="2 3" key="1">
    <citation type="submission" date="2014-04" db="EMBL/GenBank/DDBJ databases">
        <title>Evolutionary Origins and Diversification of the Mycorrhizal Mutualists.</title>
        <authorList>
            <consortium name="DOE Joint Genome Institute"/>
            <consortium name="Mycorrhizal Genomics Consortium"/>
            <person name="Kohler A."/>
            <person name="Kuo A."/>
            <person name="Nagy L.G."/>
            <person name="Floudas D."/>
            <person name="Copeland A."/>
            <person name="Barry K.W."/>
            <person name="Cichocki N."/>
            <person name="Veneault-Fourrey C."/>
            <person name="LaButti K."/>
            <person name="Lindquist E.A."/>
            <person name="Lipzen A."/>
            <person name="Lundell T."/>
            <person name="Morin E."/>
            <person name="Murat C."/>
            <person name="Riley R."/>
            <person name="Ohm R."/>
            <person name="Sun H."/>
            <person name="Tunlid A."/>
            <person name="Henrissat B."/>
            <person name="Grigoriev I.V."/>
            <person name="Hibbett D.S."/>
            <person name="Martin F."/>
        </authorList>
    </citation>
    <scope>NUCLEOTIDE SEQUENCE [LARGE SCALE GENOMIC DNA]</scope>
    <source>
        <strain evidence="2 3">Koide BX008</strain>
    </source>
</reference>